<evidence type="ECO:0000256" key="2">
    <source>
        <dbReference type="ARBA" id="ARBA00008312"/>
    </source>
</evidence>
<feature type="binding site" evidence="10">
    <location>
        <position position="230"/>
    </location>
    <ligand>
        <name>NADP(+)</name>
        <dbReference type="ChEBI" id="CHEBI:58349"/>
    </ligand>
</feature>
<dbReference type="AlphaFoldDB" id="C5L6K7"/>
<dbReference type="Pfam" id="PF07992">
    <property type="entry name" value="Pyr_redox_2"/>
    <property type="match status" value="1"/>
</dbReference>
<dbReference type="PIRSF" id="PIRSF000362">
    <property type="entry name" value="FNR"/>
    <property type="match status" value="1"/>
</dbReference>
<dbReference type="InterPro" id="IPR055275">
    <property type="entry name" value="Ferredox_Rdtase"/>
</dbReference>
<feature type="domain" description="FAD/NAD(P)-binding" evidence="11">
    <location>
        <begin position="23"/>
        <end position="186"/>
    </location>
</feature>
<evidence type="ECO:0000313" key="12">
    <source>
        <dbReference type="EMBL" id="EER07668.1"/>
    </source>
</evidence>
<evidence type="ECO:0000259" key="11">
    <source>
        <dbReference type="Pfam" id="PF07992"/>
    </source>
</evidence>
<keyword evidence="8" id="KW-0496">Mitochondrion</keyword>
<dbReference type="GeneID" id="9042383"/>
<evidence type="ECO:0000256" key="9">
    <source>
        <dbReference type="PIRSR" id="PIRSR000362-1"/>
    </source>
</evidence>
<protein>
    <recommendedName>
        <fullName evidence="8">NADPH:adrenodoxin oxidoreductase, mitochondrial</fullName>
        <ecNumber evidence="8">1.18.1.6</ecNumber>
    </recommendedName>
</protein>
<evidence type="ECO:0000313" key="13">
    <source>
        <dbReference type="Proteomes" id="UP000007800"/>
    </source>
</evidence>
<feature type="binding site" evidence="10">
    <location>
        <position position="380"/>
    </location>
    <ligand>
        <name>NADP(+)</name>
        <dbReference type="ChEBI" id="CHEBI:58349"/>
    </ligand>
</feature>
<dbReference type="OMA" id="RFNFIGN"/>
<feature type="binding site" evidence="10">
    <location>
        <begin position="172"/>
        <end position="175"/>
    </location>
    <ligand>
        <name>NADP(+)</name>
        <dbReference type="ChEBI" id="CHEBI:58349"/>
    </ligand>
</feature>
<dbReference type="OrthoDB" id="333024at2759"/>
<dbReference type="Gene3D" id="3.40.50.720">
    <property type="entry name" value="NAD(P)-binding Rossmann-like Domain"/>
    <property type="match status" value="1"/>
</dbReference>
<keyword evidence="6 8" id="KW-0560">Oxidoreductase</keyword>
<feature type="binding site" evidence="9">
    <location>
        <position position="61"/>
    </location>
    <ligand>
        <name>FAD</name>
        <dbReference type="ChEBI" id="CHEBI:57692"/>
    </ligand>
</feature>
<dbReference type="InParanoid" id="C5L6K7"/>
<organism evidence="13">
    <name type="scientific">Perkinsus marinus (strain ATCC 50983 / TXsc)</name>
    <dbReference type="NCBI Taxonomy" id="423536"/>
    <lineage>
        <taxon>Eukaryota</taxon>
        <taxon>Sar</taxon>
        <taxon>Alveolata</taxon>
        <taxon>Perkinsozoa</taxon>
        <taxon>Perkinsea</taxon>
        <taxon>Perkinsida</taxon>
        <taxon>Perkinsidae</taxon>
        <taxon>Perkinsus</taxon>
    </lineage>
</organism>
<gene>
    <name evidence="12" type="ORF">Pmar_PMAR024074</name>
</gene>
<keyword evidence="4 8" id="KW-0274">FAD</keyword>
<reference evidence="12 13" key="1">
    <citation type="submission" date="2008-07" db="EMBL/GenBank/DDBJ databases">
        <authorList>
            <person name="El-Sayed N."/>
            <person name="Caler E."/>
            <person name="Inman J."/>
            <person name="Amedeo P."/>
            <person name="Hass B."/>
            <person name="Wortman J."/>
        </authorList>
    </citation>
    <scope>NUCLEOTIDE SEQUENCE [LARGE SCALE GENOMIC DNA]</scope>
    <source>
        <strain evidence="13">ATCC 50983 / TXsc</strain>
    </source>
</reference>
<proteinExistence type="inferred from homology"/>
<keyword evidence="13" id="KW-1185">Reference proteome</keyword>
<dbReference type="GO" id="GO:0005739">
    <property type="term" value="C:mitochondrion"/>
    <property type="evidence" value="ECO:0007669"/>
    <property type="project" value="UniProtKB-SubCell"/>
</dbReference>
<evidence type="ECO:0000256" key="4">
    <source>
        <dbReference type="ARBA" id="ARBA00022827"/>
    </source>
</evidence>
<dbReference type="Gene3D" id="3.50.50.60">
    <property type="entry name" value="FAD/NAD(P)-binding domain"/>
    <property type="match status" value="1"/>
</dbReference>
<dbReference type="SUPFAM" id="SSF51971">
    <property type="entry name" value="Nucleotide-binding domain"/>
    <property type="match status" value="1"/>
</dbReference>
<evidence type="ECO:0000256" key="6">
    <source>
        <dbReference type="ARBA" id="ARBA00023002"/>
    </source>
</evidence>
<keyword evidence="5 8" id="KW-0521">NADP</keyword>
<name>C5L6K7_PERM5</name>
<evidence type="ECO:0000256" key="7">
    <source>
        <dbReference type="ARBA" id="ARBA00048933"/>
    </source>
</evidence>
<feature type="binding site" evidence="9">
    <location>
        <position position="53"/>
    </location>
    <ligand>
        <name>FAD</name>
        <dbReference type="ChEBI" id="CHEBI:57692"/>
    </ligand>
</feature>
<comment type="catalytic activity">
    <reaction evidence="7 8">
        <text>2 reduced [adrenodoxin] + NADP(+) + H(+) = 2 oxidized [adrenodoxin] + NADPH</text>
        <dbReference type="Rhea" id="RHEA:42312"/>
        <dbReference type="Rhea" id="RHEA-COMP:9998"/>
        <dbReference type="Rhea" id="RHEA-COMP:9999"/>
        <dbReference type="ChEBI" id="CHEBI:15378"/>
        <dbReference type="ChEBI" id="CHEBI:33737"/>
        <dbReference type="ChEBI" id="CHEBI:33738"/>
        <dbReference type="ChEBI" id="CHEBI:57783"/>
        <dbReference type="ChEBI" id="CHEBI:58349"/>
        <dbReference type="EC" id="1.18.1.6"/>
    </reaction>
</comment>
<dbReference type="EC" id="1.18.1.6" evidence="8"/>
<dbReference type="PANTHER" id="PTHR48467">
    <property type="entry name" value="GLUTAMATE SYNTHASE 1 [NADH], CHLOROPLASTIC-LIKE"/>
    <property type="match status" value="1"/>
</dbReference>
<evidence type="ECO:0000256" key="8">
    <source>
        <dbReference type="PIRNR" id="PIRNR000362"/>
    </source>
</evidence>
<comment type="cofactor">
    <cofactor evidence="1 8 9">
        <name>FAD</name>
        <dbReference type="ChEBI" id="CHEBI:57692"/>
    </cofactor>
</comment>
<dbReference type="PANTHER" id="PTHR48467:SF1">
    <property type="entry name" value="GLUTAMATE SYNTHASE 1 [NADH], CHLOROPLASTIC-LIKE"/>
    <property type="match status" value="1"/>
</dbReference>
<dbReference type="InterPro" id="IPR021163">
    <property type="entry name" value="Ferredox_Rdtase_adrenod"/>
</dbReference>
<comment type="subcellular location">
    <subcellularLocation>
        <location evidence="8">Mitochondrion</location>
    </subcellularLocation>
</comment>
<comment type="similarity">
    <text evidence="2 8">Belongs to the ferredoxin--NADP reductase type 1 family.</text>
</comment>
<dbReference type="PRINTS" id="PR00419">
    <property type="entry name" value="ADXRDTASE"/>
</dbReference>
<evidence type="ECO:0000256" key="3">
    <source>
        <dbReference type="ARBA" id="ARBA00022630"/>
    </source>
</evidence>
<feature type="binding site" evidence="10">
    <location>
        <begin position="218"/>
        <end position="219"/>
    </location>
    <ligand>
        <name>NADP(+)</name>
        <dbReference type="ChEBI" id="CHEBI:58349"/>
    </ligand>
</feature>
<evidence type="ECO:0000256" key="5">
    <source>
        <dbReference type="ARBA" id="ARBA00022857"/>
    </source>
</evidence>
<evidence type="ECO:0000256" key="10">
    <source>
        <dbReference type="PIRSR" id="PIRSR000362-2"/>
    </source>
</evidence>
<dbReference type="RefSeq" id="XP_002775852.1">
    <property type="nucleotide sequence ID" value="XM_002775806.1"/>
</dbReference>
<dbReference type="GO" id="GO:0016491">
    <property type="term" value="F:oxidoreductase activity"/>
    <property type="evidence" value="ECO:0007669"/>
    <property type="project" value="UniProtKB-KW"/>
</dbReference>
<dbReference type="InterPro" id="IPR036188">
    <property type="entry name" value="FAD/NAD-bd_sf"/>
</dbReference>
<dbReference type="EMBL" id="GG679769">
    <property type="protein sequence ID" value="EER07668.1"/>
    <property type="molecule type" value="Genomic_DNA"/>
</dbReference>
<keyword evidence="3 8" id="KW-0285">Flavoprotein</keyword>
<feature type="binding site" evidence="9">
    <location>
        <begin position="380"/>
        <end position="382"/>
    </location>
    <ligand>
        <name>FAD</name>
        <dbReference type="ChEBI" id="CHEBI:57692"/>
    </ligand>
</feature>
<feature type="binding site" evidence="9">
    <location>
        <position position="373"/>
    </location>
    <ligand>
        <name>FAD</name>
        <dbReference type="ChEBI" id="CHEBI:57692"/>
    </ligand>
</feature>
<dbReference type="Proteomes" id="UP000007800">
    <property type="component" value="Unassembled WGS sequence"/>
</dbReference>
<evidence type="ECO:0000256" key="1">
    <source>
        <dbReference type="ARBA" id="ARBA00001974"/>
    </source>
</evidence>
<dbReference type="InterPro" id="IPR023753">
    <property type="entry name" value="FAD/NAD-binding_dom"/>
</dbReference>
<sequence>MSSRVPNGFLRLSAPVLSKIAPRLAVLGSGPGAFYTAKYIMRQLDSARIDMFERLPEPFGLVNYGVAPDHPEVKNVRNEFRAVAHEYHDRFRLFAEAEPKLSSLQQHYDGIVVATGAQDAHRLGLPGSEQVRRGILSARDFVSWYNGHPDFAAVTSMLPPAEETEKVVVIGHGNVALDVARVLSKPVGEFESTEISREALQWLSKRPPNSGKVSVVGRRGFPEAKFTNKELREITRIDGVTARAYESELIGKQDWHLDRAKKRGLHLIEAMTSRDLPSEGRQILLRFHSVPKRVITSEQGGALEGVEVEHPDGSTEIIPCGLLIEAVRFKVIPPPAEGAADHVTKHLRIDSDTGGMAHDGSGRVRAGLYLAGWAKRGPTGIIAANISCSQSTANAVVEDILQWKMLHKEGEVVDESDAWMVNELPSARECRF</sequence>
<accession>C5L6K7</accession>